<proteinExistence type="predicted"/>
<evidence type="ECO:0000313" key="2">
    <source>
        <dbReference type="Proteomes" id="UP000318126"/>
    </source>
</evidence>
<organism evidence="1 2">
    <name type="scientific">Shewanella hanedai</name>
    <name type="common">Alteromonas hanedai</name>
    <dbReference type="NCBI Taxonomy" id="25"/>
    <lineage>
        <taxon>Bacteria</taxon>
        <taxon>Pseudomonadati</taxon>
        <taxon>Pseudomonadota</taxon>
        <taxon>Gammaproteobacteria</taxon>
        <taxon>Alteromonadales</taxon>
        <taxon>Shewanellaceae</taxon>
        <taxon>Shewanella</taxon>
    </lineage>
</organism>
<reference evidence="2" key="1">
    <citation type="submission" date="2019-07" db="EMBL/GenBank/DDBJ databases">
        <title>Shewanella sp. YLB-08 draft genomic sequence.</title>
        <authorList>
            <person name="Yu L."/>
        </authorList>
    </citation>
    <scope>NUCLEOTIDE SEQUENCE [LARGE SCALE GENOMIC DNA]</scope>
    <source>
        <strain evidence="2">JCM 20706</strain>
    </source>
</reference>
<dbReference type="OrthoDB" id="9152600at2"/>
<dbReference type="EMBL" id="VKGK01000049">
    <property type="protein sequence ID" value="TRY11303.1"/>
    <property type="molecule type" value="Genomic_DNA"/>
</dbReference>
<accession>A0A553JFU6</accession>
<gene>
    <name evidence="1" type="ORF">FN961_24145</name>
</gene>
<dbReference type="Proteomes" id="UP000318126">
    <property type="component" value="Unassembled WGS sequence"/>
</dbReference>
<dbReference type="RefSeq" id="WP_144042703.1">
    <property type="nucleotide sequence ID" value="NZ_BMPL01000057.1"/>
</dbReference>
<protein>
    <submittedName>
        <fullName evidence="1">Uncharacterized protein</fullName>
    </submittedName>
</protein>
<comment type="caution">
    <text evidence="1">The sequence shown here is derived from an EMBL/GenBank/DDBJ whole genome shotgun (WGS) entry which is preliminary data.</text>
</comment>
<keyword evidence="2" id="KW-1185">Reference proteome</keyword>
<name>A0A553JFU6_SHEHA</name>
<evidence type="ECO:0000313" key="1">
    <source>
        <dbReference type="EMBL" id="TRY11303.1"/>
    </source>
</evidence>
<sequence>MQIVNSPAQSSLFTTATIVGNASGNWDIAANGVTFIFNGTESPSSKEDTPDSLINISNGPFVGSEAPFVVTGFLDEAEEALLTQQLVEVAEQLEGRLNCWPSTGLVTTVLMTQLSGQLHVKRMSLLPSLSRDLMMSKQEHLPCMVHNWLGERRIALALQTHNLNWRELYLTEPERKNTSVIEHNLMPSIDSQCPFTQLIEIGKHIDCAEEQRQQSISKLEEMSSSHISSWLNHSSQDKLLACESLFFNQTPESTPTHWYLIHNLASQYLDGIRQRLAYCQQTLINEVN</sequence>
<dbReference type="AlphaFoldDB" id="A0A553JFU6"/>